<dbReference type="NCBIfam" id="NF045542">
    <property type="entry name" value="Clp_rel_HeadMat"/>
    <property type="match status" value="1"/>
</dbReference>
<evidence type="ECO:0000313" key="8">
    <source>
        <dbReference type="EMBL" id="MBB5726615.1"/>
    </source>
</evidence>
<dbReference type="SUPFAM" id="SSF52096">
    <property type="entry name" value="ClpP/crotonase"/>
    <property type="match status" value="1"/>
</dbReference>
<dbReference type="InterPro" id="IPR001907">
    <property type="entry name" value="ClpP"/>
</dbReference>
<organism evidence="8 9">
    <name type="scientific">Sphingomonas endophytica</name>
    <dbReference type="NCBI Taxonomy" id="869719"/>
    <lineage>
        <taxon>Bacteria</taxon>
        <taxon>Pseudomonadati</taxon>
        <taxon>Pseudomonadota</taxon>
        <taxon>Alphaproteobacteria</taxon>
        <taxon>Sphingomonadales</taxon>
        <taxon>Sphingomonadaceae</taxon>
        <taxon>Sphingomonas</taxon>
    </lineage>
</organism>
<proteinExistence type="inferred from homology"/>
<dbReference type="PANTHER" id="PTHR10381">
    <property type="entry name" value="ATP-DEPENDENT CLP PROTEASE PROTEOLYTIC SUBUNIT"/>
    <property type="match status" value="1"/>
</dbReference>
<keyword evidence="4" id="KW-0378">Hydrolase</keyword>
<dbReference type="Pfam" id="PF25209">
    <property type="entry name" value="Phage_capsid_4"/>
    <property type="match status" value="1"/>
</dbReference>
<keyword evidence="5" id="KW-0720">Serine protease</keyword>
<dbReference type="PANTHER" id="PTHR10381:SF70">
    <property type="entry name" value="ATP-DEPENDENT CLP PROTEASE PROTEOLYTIC SUBUNIT"/>
    <property type="match status" value="1"/>
</dbReference>
<evidence type="ECO:0000256" key="4">
    <source>
        <dbReference type="ARBA" id="ARBA00022801"/>
    </source>
</evidence>
<dbReference type="EMBL" id="JACIJN010000008">
    <property type="protein sequence ID" value="MBB5726615.1"/>
    <property type="molecule type" value="Genomic_DNA"/>
</dbReference>
<evidence type="ECO:0000256" key="7">
    <source>
        <dbReference type="SAM" id="MobiDB-lite"/>
    </source>
</evidence>
<dbReference type="CDD" id="cd07016">
    <property type="entry name" value="S14_ClpP_1"/>
    <property type="match status" value="1"/>
</dbReference>
<evidence type="ECO:0000313" key="9">
    <source>
        <dbReference type="Proteomes" id="UP000560131"/>
    </source>
</evidence>
<comment type="caution">
    <text evidence="8">The sequence shown here is derived from an EMBL/GenBank/DDBJ whole genome shotgun (WGS) entry which is preliminary data.</text>
</comment>
<name>A0ABR6N727_9SPHN</name>
<comment type="similarity">
    <text evidence="1 6">Belongs to the peptidase S14 family.</text>
</comment>
<feature type="region of interest" description="Disordered" evidence="7">
    <location>
        <begin position="182"/>
        <end position="211"/>
    </location>
</feature>
<sequence length="653" mass="68562">MEILLYGIIGDPDDRLDAATVTSLIRGASGDLAVRINSVGGLVFEGLAIHDALTRYDRGRVTVHVDGIAASIASVIALAGNPIVMAENAMMMIHDPSSDCAGTARELRADADKLDKVGAQLAGMYARRTGKPVARIAALMAAETWFTADEAKAIGLADRIGTPSTAIAMADVTGRGFLNVPARLKGDRMPPETATPTPSPAPAPSPSPAAPAIVNQVQPATINQVREIVAQARLPEGFALDLLAQGLPVDQVRTAVIDRIAAAAPVITNYAPHGTQAQTFDNPSFSAQTMADALYARMSGRRPEGAAVAMMNLTMTDMAREMLEHRGVRGVRRMRPDEVFNVASQFSPRADYTAGGGAMTTGDFPGLLQNAGARYLMDTFEAAASAIKLLARTRTAADFRAITALKLSGAGKLDQVPEGGSIERGTFKEGAESYSVTTFAKIFALSRQALINDDLGAFTDPLRSMGRASAETEAQLLAGLLTANNNRGVTLSDGKALFHADHGNLAPAAAAAVPSVASLDAGRQVMRAQKDTDDVTPLNATAKYILSGAALETPIEQLMTQFLATLPGDTNPFIGKLTPLVDPRITGIPWSLWADPASMPVLEYAYLNGGGGPIVETRQGWDVLGTEFRVILDFGAGVVDHRGAYLNPGKAPA</sequence>
<dbReference type="PRINTS" id="PR00127">
    <property type="entry name" value="CLPPROTEASEP"/>
</dbReference>
<dbReference type="InterPro" id="IPR029045">
    <property type="entry name" value="ClpP/crotonase-like_dom_sf"/>
</dbReference>
<keyword evidence="2" id="KW-0963">Cytoplasm</keyword>
<dbReference type="Proteomes" id="UP000560131">
    <property type="component" value="Unassembled WGS sequence"/>
</dbReference>
<accession>A0ABR6N727</accession>
<evidence type="ECO:0000256" key="5">
    <source>
        <dbReference type="ARBA" id="ARBA00022825"/>
    </source>
</evidence>
<dbReference type="RefSeq" id="WP_184038252.1">
    <property type="nucleotide sequence ID" value="NZ_BAABAR010000019.1"/>
</dbReference>
<dbReference type="Pfam" id="PF00574">
    <property type="entry name" value="CLP_protease"/>
    <property type="match status" value="1"/>
</dbReference>
<keyword evidence="9" id="KW-1185">Reference proteome</keyword>
<dbReference type="GO" id="GO:0006508">
    <property type="term" value="P:proteolysis"/>
    <property type="evidence" value="ECO:0007669"/>
    <property type="project" value="UniProtKB-KW"/>
</dbReference>
<dbReference type="InterPro" id="IPR023562">
    <property type="entry name" value="ClpP/TepA"/>
</dbReference>
<evidence type="ECO:0000256" key="3">
    <source>
        <dbReference type="ARBA" id="ARBA00022670"/>
    </source>
</evidence>
<keyword evidence="3 8" id="KW-0645">Protease</keyword>
<reference evidence="8 9" key="1">
    <citation type="submission" date="2020-08" db="EMBL/GenBank/DDBJ databases">
        <title>Genomic Encyclopedia of Type Strains, Phase IV (KMG-IV): sequencing the most valuable type-strain genomes for metagenomic binning, comparative biology and taxonomic classification.</title>
        <authorList>
            <person name="Goeker M."/>
        </authorList>
    </citation>
    <scope>NUCLEOTIDE SEQUENCE [LARGE SCALE GENOMIC DNA]</scope>
    <source>
        <strain evidence="8 9">DSM 101535</strain>
    </source>
</reference>
<evidence type="ECO:0000256" key="6">
    <source>
        <dbReference type="RuleBase" id="RU003567"/>
    </source>
</evidence>
<evidence type="ECO:0000256" key="2">
    <source>
        <dbReference type="ARBA" id="ARBA00022490"/>
    </source>
</evidence>
<protein>
    <recommendedName>
        <fullName evidence="6">ATP-dependent Clp protease proteolytic subunit</fullName>
    </recommendedName>
</protein>
<dbReference type="Gene3D" id="3.90.226.10">
    <property type="entry name" value="2-enoyl-CoA Hydratase, Chain A, domain 1"/>
    <property type="match status" value="1"/>
</dbReference>
<evidence type="ECO:0000256" key="1">
    <source>
        <dbReference type="ARBA" id="ARBA00007039"/>
    </source>
</evidence>
<gene>
    <name evidence="8" type="ORF">FHS97_002558</name>
</gene>
<dbReference type="GO" id="GO:0008233">
    <property type="term" value="F:peptidase activity"/>
    <property type="evidence" value="ECO:0007669"/>
    <property type="project" value="UniProtKB-KW"/>
</dbReference>
<feature type="compositionally biased region" description="Pro residues" evidence="7">
    <location>
        <begin position="197"/>
        <end position="209"/>
    </location>
</feature>